<keyword evidence="2" id="KW-0768">Sushi</keyword>
<feature type="disulfide bond" evidence="2">
    <location>
        <begin position="76"/>
        <end position="119"/>
    </location>
</feature>
<dbReference type="OrthoDB" id="6128162at2759"/>
<accession>A0A6J8E981</accession>
<dbReference type="InterPro" id="IPR000436">
    <property type="entry name" value="Sushi_SCR_CCP_dom"/>
</dbReference>
<evidence type="ECO:0000256" key="3">
    <source>
        <dbReference type="SAM" id="SignalP"/>
    </source>
</evidence>
<dbReference type="Proteomes" id="UP000507470">
    <property type="component" value="Unassembled WGS sequence"/>
</dbReference>
<protein>
    <recommendedName>
        <fullName evidence="4">Sushi domain-containing protein</fullName>
    </recommendedName>
</protein>
<dbReference type="Pfam" id="PF00084">
    <property type="entry name" value="Sushi"/>
    <property type="match status" value="1"/>
</dbReference>
<dbReference type="CDD" id="cd00033">
    <property type="entry name" value="CCP"/>
    <property type="match status" value="1"/>
</dbReference>
<sequence length="213" mass="24082">MVLWLCVILVLRTCDPANNLMEERRSRLNTGVKKMQGIINDLESLAGKCADHNCEEGQKCQLNAKGNDIICVEIYCKGLPITPHGELQEPFGLRRNLDTGNKYKCDNGYKMKGKPFAVCKSPGQWTVLFNCTSAKGVGSVWIGLKDKRWMTGESFKNIFGVTIQLNDYDGGYPSEVENSCGLLYSLSSMPLQDENCNIRKRPKFLYEIHMWQN</sequence>
<name>A0A6J8E981_MYTCO</name>
<dbReference type="InterPro" id="IPR016187">
    <property type="entry name" value="CTDL_fold"/>
</dbReference>
<dbReference type="InterPro" id="IPR035976">
    <property type="entry name" value="Sushi/SCR/CCP_sf"/>
</dbReference>
<evidence type="ECO:0000259" key="4">
    <source>
        <dbReference type="PROSITE" id="PS50923"/>
    </source>
</evidence>
<feature type="signal peptide" evidence="3">
    <location>
        <begin position="1"/>
        <end position="16"/>
    </location>
</feature>
<feature type="domain" description="Sushi" evidence="4">
    <location>
        <begin position="74"/>
        <end position="133"/>
    </location>
</feature>
<evidence type="ECO:0000256" key="2">
    <source>
        <dbReference type="PROSITE-ProRule" id="PRU00302"/>
    </source>
</evidence>
<evidence type="ECO:0000313" key="5">
    <source>
        <dbReference type="EMBL" id="CAC5416917.1"/>
    </source>
</evidence>
<evidence type="ECO:0000256" key="1">
    <source>
        <dbReference type="ARBA" id="ARBA00023157"/>
    </source>
</evidence>
<dbReference type="SUPFAM" id="SSF57535">
    <property type="entry name" value="Complement control module/SCR domain"/>
    <property type="match status" value="1"/>
</dbReference>
<dbReference type="SUPFAM" id="SSF56436">
    <property type="entry name" value="C-type lectin-like"/>
    <property type="match status" value="1"/>
</dbReference>
<gene>
    <name evidence="5" type="ORF">MCOR_49487</name>
</gene>
<comment type="caution">
    <text evidence="2">Lacks conserved residue(s) required for the propagation of feature annotation.</text>
</comment>
<dbReference type="AlphaFoldDB" id="A0A6J8E981"/>
<organism evidence="5 6">
    <name type="scientific">Mytilus coruscus</name>
    <name type="common">Sea mussel</name>
    <dbReference type="NCBI Taxonomy" id="42192"/>
    <lineage>
        <taxon>Eukaryota</taxon>
        <taxon>Metazoa</taxon>
        <taxon>Spiralia</taxon>
        <taxon>Lophotrochozoa</taxon>
        <taxon>Mollusca</taxon>
        <taxon>Bivalvia</taxon>
        <taxon>Autobranchia</taxon>
        <taxon>Pteriomorphia</taxon>
        <taxon>Mytilida</taxon>
        <taxon>Mytiloidea</taxon>
        <taxon>Mytilidae</taxon>
        <taxon>Mytilinae</taxon>
        <taxon>Mytilus</taxon>
    </lineage>
</organism>
<keyword evidence="1 2" id="KW-1015">Disulfide bond</keyword>
<proteinExistence type="predicted"/>
<dbReference type="Gene3D" id="2.10.70.10">
    <property type="entry name" value="Complement Module, domain 1"/>
    <property type="match status" value="1"/>
</dbReference>
<keyword evidence="6" id="KW-1185">Reference proteome</keyword>
<feature type="chain" id="PRO_5026854170" description="Sushi domain-containing protein" evidence="3">
    <location>
        <begin position="17"/>
        <end position="213"/>
    </location>
</feature>
<keyword evidence="3" id="KW-0732">Signal</keyword>
<dbReference type="EMBL" id="CACVKT020008723">
    <property type="protein sequence ID" value="CAC5416917.1"/>
    <property type="molecule type" value="Genomic_DNA"/>
</dbReference>
<dbReference type="PROSITE" id="PS50923">
    <property type="entry name" value="SUSHI"/>
    <property type="match status" value="1"/>
</dbReference>
<evidence type="ECO:0000313" key="6">
    <source>
        <dbReference type="Proteomes" id="UP000507470"/>
    </source>
</evidence>
<reference evidence="5 6" key="1">
    <citation type="submission" date="2020-06" db="EMBL/GenBank/DDBJ databases">
        <authorList>
            <person name="Li R."/>
            <person name="Bekaert M."/>
        </authorList>
    </citation>
    <scope>NUCLEOTIDE SEQUENCE [LARGE SCALE GENOMIC DNA]</scope>
    <source>
        <strain evidence="6">wild</strain>
    </source>
</reference>